<organism evidence="1 2">
    <name type="scientific">Alicyclobacillus tolerans</name>
    <dbReference type="NCBI Taxonomy" id="90970"/>
    <lineage>
        <taxon>Bacteria</taxon>
        <taxon>Bacillati</taxon>
        <taxon>Bacillota</taxon>
        <taxon>Bacilli</taxon>
        <taxon>Bacillales</taxon>
        <taxon>Alicyclobacillaceae</taxon>
        <taxon>Alicyclobacillus</taxon>
    </lineage>
</organism>
<dbReference type="STRING" id="1830138.SAMN05443507_10832"/>
<name>A0A1M6PH88_9BACL</name>
<gene>
    <name evidence="1" type="ORF">SAMN05443507_10832</name>
</gene>
<dbReference type="AlphaFoldDB" id="A0A1M6PH88"/>
<accession>A0A1M6PH88</accession>
<evidence type="ECO:0000313" key="1">
    <source>
        <dbReference type="EMBL" id="SHK07282.1"/>
    </source>
</evidence>
<sequence>MISEEALGLLNKKSCSNAMTEFMYKKIDPAKFAGSFLDITFLIYNKRKNNSLCRSCPSRKLKEMVHKLLLNEIEIVLSLPVH</sequence>
<proteinExistence type="predicted"/>
<keyword evidence="2" id="KW-1185">Reference proteome</keyword>
<reference evidence="2" key="1">
    <citation type="submission" date="2016-11" db="EMBL/GenBank/DDBJ databases">
        <authorList>
            <person name="Varghese N."/>
            <person name="Submissions S."/>
        </authorList>
    </citation>
    <scope>NUCLEOTIDE SEQUENCE [LARGE SCALE GENOMIC DNA]</scope>
    <source>
        <strain evidence="2">USBA-503</strain>
    </source>
</reference>
<dbReference type="EMBL" id="FRAF01000008">
    <property type="protein sequence ID" value="SHK07282.1"/>
    <property type="molecule type" value="Genomic_DNA"/>
</dbReference>
<protein>
    <submittedName>
        <fullName evidence="1">Uncharacterized protein</fullName>
    </submittedName>
</protein>
<evidence type="ECO:0000313" key="2">
    <source>
        <dbReference type="Proteomes" id="UP000184016"/>
    </source>
</evidence>
<dbReference type="Proteomes" id="UP000184016">
    <property type="component" value="Unassembled WGS sequence"/>
</dbReference>